<evidence type="ECO:0000256" key="2">
    <source>
        <dbReference type="SAM" id="MobiDB-lite"/>
    </source>
</evidence>
<comment type="caution">
    <text evidence="3">The sequence shown here is derived from an EMBL/GenBank/DDBJ whole genome shotgun (WGS) entry which is preliminary data.</text>
</comment>
<evidence type="ECO:0000256" key="1">
    <source>
        <dbReference type="SAM" id="Coils"/>
    </source>
</evidence>
<proteinExistence type="predicted"/>
<name>A0A096P9D9_OSTTA</name>
<sequence length="433" mass="45570">MPSPPASTFAVLDLARARAGDADADADADVAIALLAREDETWTRVDVRRGRFPSDALTDALAGVVVVGGRKRVVDDARASPGGSARASGALAGGVRGDDDDFDDDFDDDDVDADAIAWLARARARARSVPLRVFAAGARARAIARALGKTRADADDVDSGTTACATFRASTFRADDAFAAASRALGSSTGTTSMSTSSAGLETSERAPDGFVATATRDGRVEAWTSADGDAMCARRAPWDMIATATTDASDDDAFFLAYVRAFLRRGTLREDEDGAYLAARRRRAEDARASHARRRDDDASTPARGVHAHDARARVDGDARAVAKASSAFAAAAQASAAEFDAARAEFAFLAAAHACAAREYDAVGAALDDVTRLVEVLRAKDDVARRRLIVVDAVERELETIERACRAASAAVDDLERRRDALSRRAGSTPT</sequence>
<feature type="compositionally biased region" description="Basic and acidic residues" evidence="2">
    <location>
        <begin position="288"/>
        <end position="299"/>
    </location>
</feature>
<dbReference type="AlphaFoldDB" id="A0A096P9D9"/>
<gene>
    <name evidence="3" type="ORF">OT_ostta20g00055</name>
</gene>
<dbReference type="Proteomes" id="UP000009170">
    <property type="component" value="Unassembled WGS sequence"/>
</dbReference>
<dbReference type="EMBL" id="CAID01000020">
    <property type="protein sequence ID" value="CEG00834.1"/>
    <property type="molecule type" value="Genomic_DNA"/>
</dbReference>
<feature type="region of interest" description="Disordered" evidence="2">
    <location>
        <begin position="288"/>
        <end position="311"/>
    </location>
</feature>
<dbReference type="RefSeq" id="XP_022840611.1">
    <property type="nucleotide sequence ID" value="XM_022983422.1"/>
</dbReference>
<protein>
    <submittedName>
        <fullName evidence="3">Uncharacterized protein</fullName>
    </submittedName>
</protein>
<reference evidence="4" key="1">
    <citation type="journal article" date="2006" name="Proc. Natl. Acad. Sci. U.S.A.">
        <title>Genome analysis of the smallest free-living eukaryote Ostreococcus tauri unveils many unique features.</title>
        <authorList>
            <person name="Derelle E."/>
            <person name="Ferraz C."/>
            <person name="Rombauts S."/>
            <person name="Rouze P."/>
            <person name="Worden A.Z."/>
            <person name="Robbens S."/>
            <person name="Partensky F."/>
            <person name="Degroeve S."/>
            <person name="Echeynie S."/>
            <person name="Cooke R."/>
            <person name="Saeys Y."/>
            <person name="Wuyts J."/>
            <person name="Jabbari K."/>
            <person name="Bowler C."/>
            <person name="Panaud O."/>
            <person name="Piegu B."/>
            <person name="Ball S.G."/>
            <person name="Ral J.-P."/>
            <person name="Bouget F.-Y."/>
            <person name="Piganeau G."/>
            <person name="De Baets B."/>
            <person name="Picard A."/>
            <person name="Delseny M."/>
            <person name="Demaille J."/>
            <person name="Van de Peer Y."/>
            <person name="Moreau H."/>
        </authorList>
    </citation>
    <scope>NUCLEOTIDE SEQUENCE [LARGE SCALE GENOMIC DNA]</scope>
    <source>
        <strain evidence="4">OTTH 0595 / CCAP 157/2 / RCC745</strain>
    </source>
</reference>
<evidence type="ECO:0000313" key="3">
    <source>
        <dbReference type="EMBL" id="CEG00834.1"/>
    </source>
</evidence>
<reference evidence="3 4" key="2">
    <citation type="journal article" date="2014" name="BMC Genomics">
        <title>An improved genome of the model marine alga Ostreococcus tauri unfolds by assessing Illumina de novo assemblies.</title>
        <authorList>
            <person name="Blanc-Mathieu R."/>
            <person name="Verhelst B."/>
            <person name="Derelle E."/>
            <person name="Rombauts S."/>
            <person name="Bouget F.Y."/>
            <person name="Carre I."/>
            <person name="Chateau A."/>
            <person name="Eyre-Walker A."/>
            <person name="Grimsley N."/>
            <person name="Moreau H."/>
            <person name="Piegu B."/>
            <person name="Rivals E."/>
            <person name="Schackwitz W."/>
            <person name="Van de Peer Y."/>
            <person name="Piganeau G."/>
        </authorList>
    </citation>
    <scope>NUCLEOTIDE SEQUENCE [LARGE SCALE GENOMIC DNA]</scope>
    <source>
        <strain evidence="4">OTTH 0595 / CCAP 157/2 / RCC745</strain>
    </source>
</reference>
<keyword evidence="4" id="KW-1185">Reference proteome</keyword>
<accession>A0A096P9D9</accession>
<keyword evidence="1" id="KW-0175">Coiled coil</keyword>
<dbReference type="KEGG" id="ota:OT_ostta20g00055"/>
<organism evidence="3 4">
    <name type="scientific">Ostreococcus tauri</name>
    <name type="common">Marine green alga</name>
    <dbReference type="NCBI Taxonomy" id="70448"/>
    <lineage>
        <taxon>Eukaryota</taxon>
        <taxon>Viridiplantae</taxon>
        <taxon>Chlorophyta</taxon>
        <taxon>Mamiellophyceae</taxon>
        <taxon>Mamiellales</taxon>
        <taxon>Bathycoccaceae</taxon>
        <taxon>Ostreococcus</taxon>
    </lineage>
</organism>
<dbReference type="InParanoid" id="A0A096P9D9"/>
<dbReference type="GeneID" id="34946572"/>
<feature type="coiled-coil region" evidence="1">
    <location>
        <begin position="393"/>
        <end position="427"/>
    </location>
</feature>
<evidence type="ECO:0000313" key="4">
    <source>
        <dbReference type="Proteomes" id="UP000009170"/>
    </source>
</evidence>